<dbReference type="GO" id="GO:0000149">
    <property type="term" value="F:SNARE binding"/>
    <property type="evidence" value="ECO:0007669"/>
    <property type="project" value="TreeGrafter"/>
</dbReference>
<dbReference type="PANTHER" id="PTHR19957:SF80">
    <property type="entry name" value="SYNTAXIN-121"/>
    <property type="match status" value="1"/>
</dbReference>
<dbReference type="SMART" id="SM00503">
    <property type="entry name" value="SynN"/>
    <property type="match status" value="1"/>
</dbReference>
<evidence type="ECO:0000256" key="8">
    <source>
        <dbReference type="SAM" id="Phobius"/>
    </source>
</evidence>
<dbReference type="FunFam" id="1.20.5.110:FF:000008">
    <property type="entry name" value="Syntaxin 132"/>
    <property type="match status" value="1"/>
</dbReference>
<evidence type="ECO:0000313" key="10">
    <source>
        <dbReference type="EMBL" id="KAK9289713.1"/>
    </source>
</evidence>
<protein>
    <recommendedName>
        <fullName evidence="9">t-SNARE coiled-coil homology domain-containing protein</fullName>
    </recommendedName>
</protein>
<accession>A0AAP0S2L7</accession>
<proteinExistence type="inferred from homology"/>
<dbReference type="Gene3D" id="1.20.5.110">
    <property type="match status" value="1"/>
</dbReference>
<feature type="coiled-coil region" evidence="7">
    <location>
        <begin position="40"/>
        <end position="70"/>
    </location>
</feature>
<comment type="caution">
    <text evidence="10">The sequence shown here is derived from an EMBL/GenBank/DDBJ whole genome shotgun (WGS) entry which is preliminary data.</text>
</comment>
<dbReference type="FunFam" id="1.20.58.70:FF:000003">
    <property type="entry name" value="Qa-SNARE, Sso1/Syntaxin1-type, SYP12A-group"/>
    <property type="match status" value="1"/>
</dbReference>
<dbReference type="PROSITE" id="PS50192">
    <property type="entry name" value="T_SNARE"/>
    <property type="match status" value="1"/>
</dbReference>
<dbReference type="SUPFAM" id="SSF47661">
    <property type="entry name" value="t-snare proteins"/>
    <property type="match status" value="1"/>
</dbReference>
<dbReference type="PROSITE" id="PS00914">
    <property type="entry name" value="SYNTAXIN"/>
    <property type="match status" value="1"/>
</dbReference>
<keyword evidence="4" id="KW-0007">Acetylation</keyword>
<dbReference type="InterPro" id="IPR010989">
    <property type="entry name" value="SNARE"/>
</dbReference>
<dbReference type="AlphaFoldDB" id="A0AAP0S2L7"/>
<keyword evidence="8" id="KW-1133">Transmembrane helix</keyword>
<evidence type="ECO:0000256" key="5">
    <source>
        <dbReference type="ARBA" id="ARBA00023054"/>
    </source>
</evidence>
<evidence type="ECO:0000259" key="9">
    <source>
        <dbReference type="PROSITE" id="PS50192"/>
    </source>
</evidence>
<dbReference type="GO" id="GO:0048278">
    <property type="term" value="P:vesicle docking"/>
    <property type="evidence" value="ECO:0007669"/>
    <property type="project" value="TreeGrafter"/>
</dbReference>
<gene>
    <name evidence="10" type="ORF">L1049_007872</name>
</gene>
<dbReference type="InterPro" id="IPR000727">
    <property type="entry name" value="T_SNARE_dom"/>
</dbReference>
<dbReference type="Pfam" id="PF05739">
    <property type="entry name" value="SNARE"/>
    <property type="match status" value="1"/>
</dbReference>
<dbReference type="CDD" id="cd15848">
    <property type="entry name" value="SNARE_syntaxin1-like"/>
    <property type="match status" value="1"/>
</dbReference>
<dbReference type="InterPro" id="IPR006011">
    <property type="entry name" value="Syntaxin_N"/>
</dbReference>
<keyword evidence="2" id="KW-0813">Transport</keyword>
<sequence length="307" mass="34458">MNDLFSNSSSGVRSEDHHVIQMTSLPSTGGEGGDGGVVNLDNFFQEVESIKDELNDIENIRRKLMDYHEQSKTLHNANSIKDLRTRMDSDVTLALKKAKLVKTRLQALNKSNAAHRSLPGCGPGSSSDRTRTSVVNGLIKKLQDSMNSFNAMRQKISAEYRDTVQRRYFTVTGQNPDETTIDALISTGESENFLRKAILEQGRGVVLDTIYEIQERHEGVKEMEKNLKELHQVFLDVAVLVQTQGEQLDDIESHVARASSFVRDGTQQLQKARSYQKNTRKWSCYAIILLVIILIVLLVILKIAGII</sequence>
<dbReference type="GO" id="GO:0006886">
    <property type="term" value="P:intracellular protein transport"/>
    <property type="evidence" value="ECO:0007669"/>
    <property type="project" value="InterPro"/>
</dbReference>
<keyword evidence="11" id="KW-1185">Reference proteome</keyword>
<dbReference type="GO" id="GO:0005484">
    <property type="term" value="F:SNAP receptor activity"/>
    <property type="evidence" value="ECO:0007669"/>
    <property type="project" value="InterPro"/>
</dbReference>
<comment type="similarity">
    <text evidence="1 6">Belongs to the syntaxin family.</text>
</comment>
<organism evidence="10 11">
    <name type="scientific">Liquidambar formosana</name>
    <name type="common">Formosan gum</name>
    <dbReference type="NCBI Taxonomy" id="63359"/>
    <lineage>
        <taxon>Eukaryota</taxon>
        <taxon>Viridiplantae</taxon>
        <taxon>Streptophyta</taxon>
        <taxon>Embryophyta</taxon>
        <taxon>Tracheophyta</taxon>
        <taxon>Spermatophyta</taxon>
        <taxon>Magnoliopsida</taxon>
        <taxon>eudicotyledons</taxon>
        <taxon>Gunneridae</taxon>
        <taxon>Pentapetalae</taxon>
        <taxon>Saxifragales</taxon>
        <taxon>Altingiaceae</taxon>
        <taxon>Liquidambar</taxon>
    </lineage>
</organism>
<evidence type="ECO:0000256" key="1">
    <source>
        <dbReference type="ARBA" id="ARBA00009063"/>
    </source>
</evidence>
<keyword evidence="5 7" id="KW-0175">Coiled coil</keyword>
<dbReference type="GO" id="GO:0006906">
    <property type="term" value="P:vesicle fusion"/>
    <property type="evidence" value="ECO:0007669"/>
    <property type="project" value="TreeGrafter"/>
</dbReference>
<reference evidence="10 11" key="1">
    <citation type="journal article" date="2024" name="Plant J.">
        <title>Genome sequences and population genomics reveal climatic adaptation and genomic divergence between two closely related sweetgum species.</title>
        <authorList>
            <person name="Xu W.Q."/>
            <person name="Ren C.Q."/>
            <person name="Zhang X.Y."/>
            <person name="Comes H.P."/>
            <person name="Liu X.H."/>
            <person name="Li Y.G."/>
            <person name="Kettle C.J."/>
            <person name="Jalonen R."/>
            <person name="Gaisberger H."/>
            <person name="Ma Y.Z."/>
            <person name="Qiu Y.X."/>
        </authorList>
    </citation>
    <scope>NUCLEOTIDE SEQUENCE [LARGE SCALE GENOMIC DNA]</scope>
    <source>
        <strain evidence="10">Hangzhou</strain>
    </source>
</reference>
<dbReference type="InterPro" id="IPR045242">
    <property type="entry name" value="Syntaxin"/>
</dbReference>
<evidence type="ECO:0000256" key="3">
    <source>
        <dbReference type="ARBA" id="ARBA00022927"/>
    </source>
</evidence>
<evidence type="ECO:0000256" key="2">
    <source>
        <dbReference type="ARBA" id="ARBA00022448"/>
    </source>
</evidence>
<dbReference type="Gene3D" id="1.20.58.70">
    <property type="match status" value="1"/>
</dbReference>
<dbReference type="GO" id="GO:0031201">
    <property type="term" value="C:SNARE complex"/>
    <property type="evidence" value="ECO:0007669"/>
    <property type="project" value="TreeGrafter"/>
</dbReference>
<dbReference type="InterPro" id="IPR006012">
    <property type="entry name" value="Syntaxin/epimorphin_CS"/>
</dbReference>
<evidence type="ECO:0000313" key="11">
    <source>
        <dbReference type="Proteomes" id="UP001415857"/>
    </source>
</evidence>
<feature type="domain" description="T-SNARE coiled-coil homology" evidence="9">
    <location>
        <begin position="210"/>
        <end position="272"/>
    </location>
</feature>
<name>A0AAP0S2L7_LIQFO</name>
<dbReference type="GO" id="GO:0005886">
    <property type="term" value="C:plasma membrane"/>
    <property type="evidence" value="ECO:0007669"/>
    <property type="project" value="TreeGrafter"/>
</dbReference>
<dbReference type="Proteomes" id="UP001415857">
    <property type="component" value="Unassembled WGS sequence"/>
</dbReference>
<dbReference type="GO" id="GO:0012505">
    <property type="term" value="C:endomembrane system"/>
    <property type="evidence" value="ECO:0007669"/>
    <property type="project" value="TreeGrafter"/>
</dbReference>
<evidence type="ECO:0000256" key="6">
    <source>
        <dbReference type="RuleBase" id="RU003858"/>
    </source>
</evidence>
<evidence type="ECO:0000256" key="4">
    <source>
        <dbReference type="ARBA" id="ARBA00022990"/>
    </source>
</evidence>
<dbReference type="EMBL" id="JBBPBK010000002">
    <property type="protein sequence ID" value="KAK9289713.1"/>
    <property type="molecule type" value="Genomic_DNA"/>
</dbReference>
<evidence type="ECO:0000256" key="7">
    <source>
        <dbReference type="SAM" id="Coils"/>
    </source>
</evidence>
<keyword evidence="3" id="KW-0653">Protein transport</keyword>
<keyword evidence="8" id="KW-0472">Membrane</keyword>
<keyword evidence="8" id="KW-0812">Transmembrane</keyword>
<dbReference type="Pfam" id="PF00804">
    <property type="entry name" value="Syntaxin"/>
    <property type="match status" value="1"/>
</dbReference>
<dbReference type="PANTHER" id="PTHR19957">
    <property type="entry name" value="SYNTAXIN"/>
    <property type="match status" value="1"/>
</dbReference>
<dbReference type="CDD" id="cd00179">
    <property type="entry name" value="SynN"/>
    <property type="match status" value="1"/>
</dbReference>
<dbReference type="SMART" id="SM00397">
    <property type="entry name" value="t_SNARE"/>
    <property type="match status" value="1"/>
</dbReference>
<feature type="transmembrane region" description="Helical" evidence="8">
    <location>
        <begin position="282"/>
        <end position="304"/>
    </location>
</feature>
<dbReference type="GO" id="GO:0006887">
    <property type="term" value="P:exocytosis"/>
    <property type="evidence" value="ECO:0007669"/>
    <property type="project" value="TreeGrafter"/>
</dbReference>